<evidence type="ECO:0000259" key="4">
    <source>
        <dbReference type="Pfam" id="PF01420"/>
    </source>
</evidence>
<proteinExistence type="inferred from homology"/>
<dbReference type="Pfam" id="PF01420">
    <property type="entry name" value="Methylase_S"/>
    <property type="match status" value="1"/>
</dbReference>
<evidence type="ECO:0000313" key="6">
    <source>
        <dbReference type="Proteomes" id="UP001465119"/>
    </source>
</evidence>
<dbReference type="RefSeq" id="WP_349187311.1">
    <property type="nucleotide sequence ID" value="NZ_JBBMEN010000073.1"/>
</dbReference>
<dbReference type="CDD" id="cd17273">
    <property type="entry name" value="RMtype1_S_EcoJA69PI-TRD1-CR1_like"/>
    <property type="match status" value="1"/>
</dbReference>
<feature type="non-terminal residue" evidence="5">
    <location>
        <position position="1"/>
    </location>
</feature>
<evidence type="ECO:0000256" key="2">
    <source>
        <dbReference type="ARBA" id="ARBA00022747"/>
    </source>
</evidence>
<dbReference type="GO" id="GO:0004519">
    <property type="term" value="F:endonuclease activity"/>
    <property type="evidence" value="ECO:0007669"/>
    <property type="project" value="UniProtKB-KW"/>
</dbReference>
<accession>A0ABV1C6B0</accession>
<dbReference type="Gene3D" id="1.10.287.1120">
    <property type="entry name" value="Bipartite methylase S protein"/>
    <property type="match status" value="1"/>
</dbReference>
<keyword evidence="3" id="KW-0238">DNA-binding</keyword>
<dbReference type="EC" id="3.1.21.-" evidence="5"/>
<dbReference type="PANTHER" id="PTHR30408">
    <property type="entry name" value="TYPE-1 RESTRICTION ENZYME ECOKI SPECIFICITY PROTEIN"/>
    <property type="match status" value="1"/>
</dbReference>
<keyword evidence="5" id="KW-0540">Nuclease</keyword>
<evidence type="ECO:0000313" key="5">
    <source>
        <dbReference type="EMBL" id="MEQ2387103.1"/>
    </source>
</evidence>
<dbReference type="Proteomes" id="UP001465119">
    <property type="component" value="Unassembled WGS sequence"/>
</dbReference>
<evidence type="ECO:0000256" key="1">
    <source>
        <dbReference type="ARBA" id="ARBA00010923"/>
    </source>
</evidence>
<organism evidence="5 6">
    <name type="scientific">Faecalibacterium intestinale</name>
    <dbReference type="NCBI Taxonomy" id="3133155"/>
    <lineage>
        <taxon>Bacteria</taxon>
        <taxon>Bacillati</taxon>
        <taxon>Bacillota</taxon>
        <taxon>Clostridia</taxon>
        <taxon>Eubacteriales</taxon>
        <taxon>Oscillospiraceae</taxon>
        <taxon>Faecalibacterium</taxon>
    </lineage>
</organism>
<reference evidence="5 6" key="1">
    <citation type="submission" date="2024-03" db="EMBL/GenBank/DDBJ databases">
        <title>Human intestinal bacterial collection.</title>
        <authorList>
            <person name="Pauvert C."/>
            <person name="Hitch T.C.A."/>
            <person name="Clavel T."/>
        </authorList>
    </citation>
    <scope>NUCLEOTIDE SEQUENCE [LARGE SCALE GENOMIC DNA]</scope>
    <source>
        <strain evidence="5 6">CLA-AA-H281</strain>
    </source>
</reference>
<keyword evidence="2" id="KW-0680">Restriction system</keyword>
<dbReference type="EMBL" id="JBBMEN010000073">
    <property type="protein sequence ID" value="MEQ2387103.1"/>
    <property type="molecule type" value="Genomic_DNA"/>
</dbReference>
<dbReference type="InterPro" id="IPR052021">
    <property type="entry name" value="Type-I_RS_S_subunit"/>
</dbReference>
<comment type="caution">
    <text evidence="5">The sequence shown here is derived from an EMBL/GenBank/DDBJ whole genome shotgun (WGS) entry which is preliminary data.</text>
</comment>
<keyword evidence="5" id="KW-0378">Hydrolase</keyword>
<evidence type="ECO:0000256" key="3">
    <source>
        <dbReference type="ARBA" id="ARBA00023125"/>
    </source>
</evidence>
<comment type="similarity">
    <text evidence="1">Belongs to the type-I restriction system S methylase family.</text>
</comment>
<feature type="domain" description="Type I restriction modification DNA specificity" evidence="4">
    <location>
        <begin position="24"/>
        <end position="187"/>
    </location>
</feature>
<dbReference type="SUPFAM" id="SSF116734">
    <property type="entry name" value="DNA methylase specificity domain"/>
    <property type="match status" value="1"/>
</dbReference>
<keyword evidence="6" id="KW-1185">Reference proteome</keyword>
<gene>
    <name evidence="5" type="ORF">WMO20_14425</name>
</gene>
<sequence length="221" mass="24143">NDNLEQQAVTYFQELYINNANPMWQIGTISDLGTVVGGSTPSKTKPEYYTNNGIAWITPKDLSINKSKFISHGENDITELGLKNSSTTVMPKGTVLFSSRAPIGYIAIASNEVTTNQGFKSVIPYLEIGTAFVYFFLKHSLPVIESAASGSTFKEISGSAMKNIPAIIPDRSTLDQFNSFCAPIFAQQKILEDQNYSLAMLRDSLLPKLMSGAIDIASIQL</sequence>
<dbReference type="InterPro" id="IPR000055">
    <property type="entry name" value="Restrct_endonuc_typeI_TRD"/>
</dbReference>
<keyword evidence="5" id="KW-0255">Endonuclease</keyword>
<dbReference type="GO" id="GO:0016787">
    <property type="term" value="F:hydrolase activity"/>
    <property type="evidence" value="ECO:0007669"/>
    <property type="project" value="UniProtKB-KW"/>
</dbReference>
<dbReference type="InterPro" id="IPR044946">
    <property type="entry name" value="Restrct_endonuc_typeI_TRD_sf"/>
</dbReference>
<dbReference type="PANTHER" id="PTHR30408:SF12">
    <property type="entry name" value="TYPE I RESTRICTION ENZYME MJAVIII SPECIFICITY SUBUNIT"/>
    <property type="match status" value="1"/>
</dbReference>
<protein>
    <submittedName>
        <fullName evidence="5">Restriction endonuclease subunit S</fullName>
        <ecNumber evidence="5">3.1.21.-</ecNumber>
    </submittedName>
</protein>
<dbReference type="Gene3D" id="3.90.220.20">
    <property type="entry name" value="DNA methylase specificity domains"/>
    <property type="match status" value="1"/>
</dbReference>
<name>A0ABV1C6B0_9FIRM</name>